<gene>
    <name evidence="2" type="ORF">BJX67DRAFT_205347</name>
</gene>
<accession>A0ABR4LJ48</accession>
<keyword evidence="3" id="KW-1185">Reference proteome</keyword>
<dbReference type="GeneID" id="98140578"/>
<feature type="transmembrane region" description="Helical" evidence="1">
    <location>
        <begin position="99"/>
        <end position="121"/>
    </location>
</feature>
<evidence type="ECO:0000313" key="2">
    <source>
        <dbReference type="EMBL" id="KAL2864560.1"/>
    </source>
</evidence>
<evidence type="ECO:0000313" key="3">
    <source>
        <dbReference type="Proteomes" id="UP001610432"/>
    </source>
</evidence>
<proteinExistence type="predicted"/>
<comment type="caution">
    <text evidence="2">The sequence shown here is derived from an EMBL/GenBank/DDBJ whole genome shotgun (WGS) entry which is preliminary data.</text>
</comment>
<sequence>MSCRTRADAIPRCLIFHHCPNHGSAALLMFCHPHLASSPSTAFPAFSDQSPSISSSSGPRFRCCGCHCLTHSSLLCLTCIPNHGGASCRPALFMYLNSLTCLIMACLFNQGFLSSYISLFWPFSTRLRCAHGTRPPGPVFTLTLSLPILKSLCA</sequence>
<organism evidence="2 3">
    <name type="scientific">Aspergillus lucknowensis</name>
    <dbReference type="NCBI Taxonomy" id="176173"/>
    <lineage>
        <taxon>Eukaryota</taxon>
        <taxon>Fungi</taxon>
        <taxon>Dikarya</taxon>
        <taxon>Ascomycota</taxon>
        <taxon>Pezizomycotina</taxon>
        <taxon>Eurotiomycetes</taxon>
        <taxon>Eurotiomycetidae</taxon>
        <taxon>Eurotiales</taxon>
        <taxon>Aspergillaceae</taxon>
        <taxon>Aspergillus</taxon>
        <taxon>Aspergillus subgen. Nidulantes</taxon>
    </lineage>
</organism>
<evidence type="ECO:0000256" key="1">
    <source>
        <dbReference type="SAM" id="Phobius"/>
    </source>
</evidence>
<dbReference type="Proteomes" id="UP001610432">
    <property type="component" value="Unassembled WGS sequence"/>
</dbReference>
<keyword evidence="1" id="KW-0472">Membrane</keyword>
<dbReference type="EMBL" id="JBFXLQ010000039">
    <property type="protein sequence ID" value="KAL2864560.1"/>
    <property type="molecule type" value="Genomic_DNA"/>
</dbReference>
<protein>
    <submittedName>
        <fullName evidence="2">Uncharacterized protein</fullName>
    </submittedName>
</protein>
<reference evidence="2 3" key="1">
    <citation type="submission" date="2024-07" db="EMBL/GenBank/DDBJ databases">
        <title>Section-level genome sequencing and comparative genomics of Aspergillus sections Usti and Cavernicolus.</title>
        <authorList>
            <consortium name="Lawrence Berkeley National Laboratory"/>
            <person name="Nybo J.L."/>
            <person name="Vesth T.C."/>
            <person name="Theobald S."/>
            <person name="Frisvad J.C."/>
            <person name="Larsen T.O."/>
            <person name="Kjaerboelling I."/>
            <person name="Rothschild-Mancinelli K."/>
            <person name="Lyhne E.K."/>
            <person name="Kogle M.E."/>
            <person name="Barry K."/>
            <person name="Clum A."/>
            <person name="Na H."/>
            <person name="Ledsgaard L."/>
            <person name="Lin J."/>
            <person name="Lipzen A."/>
            <person name="Kuo A."/>
            <person name="Riley R."/>
            <person name="Mondo S."/>
            <person name="Labutti K."/>
            <person name="Haridas S."/>
            <person name="Pangalinan J."/>
            <person name="Salamov A.A."/>
            <person name="Simmons B.A."/>
            <person name="Magnuson J.K."/>
            <person name="Chen J."/>
            <person name="Drula E."/>
            <person name="Henrissat B."/>
            <person name="Wiebenga A."/>
            <person name="Lubbers R.J."/>
            <person name="Gomes A.C."/>
            <person name="Macurrencykelacurrency M.R."/>
            <person name="Stajich J."/>
            <person name="Grigoriev I.V."/>
            <person name="Mortensen U.H."/>
            <person name="De Vries R.P."/>
            <person name="Baker S.E."/>
            <person name="Andersen M.R."/>
        </authorList>
    </citation>
    <scope>NUCLEOTIDE SEQUENCE [LARGE SCALE GENOMIC DNA]</scope>
    <source>
        <strain evidence="2 3">CBS 449.75</strain>
    </source>
</reference>
<name>A0ABR4LJ48_9EURO</name>
<keyword evidence="1" id="KW-1133">Transmembrane helix</keyword>
<dbReference type="RefSeq" id="XP_070883539.1">
    <property type="nucleotide sequence ID" value="XM_071025506.1"/>
</dbReference>
<keyword evidence="1" id="KW-0812">Transmembrane</keyword>